<evidence type="ECO:0000313" key="4">
    <source>
        <dbReference type="EMBL" id="SMD41519.1"/>
    </source>
</evidence>
<sequence>MKLVKYNQLEPNYPATFSSLLDRFFNDSIGQNIKQFTPAVDISEDEKQFEIHVSVPGMKKGDFNLELNDGRLTISGERKLEEKKEGKNFHTLETHYGSFSRSFYLPENVKEDGIAAAYEDGLLKVSLPKEEKKVNKSKIEVK</sequence>
<dbReference type="InterPro" id="IPR031107">
    <property type="entry name" value="Small_HSP"/>
</dbReference>
<protein>
    <submittedName>
        <fullName evidence="4">HSP20 family protein</fullName>
    </submittedName>
</protein>
<proteinExistence type="inferred from homology"/>
<feature type="domain" description="SHSP" evidence="3">
    <location>
        <begin position="31"/>
        <end position="142"/>
    </location>
</feature>
<dbReference type="EMBL" id="LT838813">
    <property type="protein sequence ID" value="SMD41519.1"/>
    <property type="molecule type" value="Genomic_DNA"/>
</dbReference>
<reference evidence="5" key="1">
    <citation type="submission" date="2017-04" db="EMBL/GenBank/DDBJ databases">
        <authorList>
            <person name="Varghese N."/>
            <person name="Submissions S."/>
        </authorList>
    </citation>
    <scope>NUCLEOTIDE SEQUENCE [LARGE SCALE GENOMIC DNA]</scope>
    <source>
        <strain evidence="5">DSM 16537</strain>
    </source>
</reference>
<name>A0A1W2GY27_9BACT</name>
<dbReference type="AlphaFoldDB" id="A0A1W2GY27"/>
<dbReference type="Proteomes" id="UP000192333">
    <property type="component" value="Chromosome I"/>
</dbReference>
<dbReference type="InterPro" id="IPR002068">
    <property type="entry name" value="A-crystallin/Hsp20_dom"/>
</dbReference>
<dbReference type="PROSITE" id="PS01031">
    <property type="entry name" value="SHSP"/>
    <property type="match status" value="1"/>
</dbReference>
<dbReference type="SUPFAM" id="SSF49764">
    <property type="entry name" value="HSP20-like chaperones"/>
    <property type="match status" value="1"/>
</dbReference>
<evidence type="ECO:0000256" key="2">
    <source>
        <dbReference type="RuleBase" id="RU003616"/>
    </source>
</evidence>
<dbReference type="OrthoDB" id="9814487at2"/>
<dbReference type="RefSeq" id="WP_084118396.1">
    <property type="nucleotide sequence ID" value="NZ_LT838813.1"/>
</dbReference>
<dbReference type="InterPro" id="IPR008978">
    <property type="entry name" value="HSP20-like_chaperone"/>
</dbReference>
<dbReference type="STRING" id="758820.SAMN00777080_0043"/>
<evidence type="ECO:0000313" key="5">
    <source>
        <dbReference type="Proteomes" id="UP000192333"/>
    </source>
</evidence>
<evidence type="ECO:0000259" key="3">
    <source>
        <dbReference type="PROSITE" id="PS01031"/>
    </source>
</evidence>
<accession>A0A1W2GY27</accession>
<dbReference type="PANTHER" id="PTHR11527">
    <property type="entry name" value="HEAT-SHOCK PROTEIN 20 FAMILY MEMBER"/>
    <property type="match status" value="1"/>
</dbReference>
<organism evidence="4 5">
    <name type="scientific">Aquiflexum balticum DSM 16537</name>
    <dbReference type="NCBI Taxonomy" id="758820"/>
    <lineage>
        <taxon>Bacteria</taxon>
        <taxon>Pseudomonadati</taxon>
        <taxon>Bacteroidota</taxon>
        <taxon>Cytophagia</taxon>
        <taxon>Cytophagales</taxon>
        <taxon>Cyclobacteriaceae</taxon>
        <taxon>Aquiflexum</taxon>
    </lineage>
</organism>
<evidence type="ECO:0000256" key="1">
    <source>
        <dbReference type="PROSITE-ProRule" id="PRU00285"/>
    </source>
</evidence>
<dbReference type="CDD" id="cd06464">
    <property type="entry name" value="ACD_sHsps-like"/>
    <property type="match status" value="1"/>
</dbReference>
<keyword evidence="5" id="KW-1185">Reference proteome</keyword>
<gene>
    <name evidence="4" type="ORF">SAMN00777080_0043</name>
</gene>
<dbReference type="Gene3D" id="2.60.40.790">
    <property type="match status" value="1"/>
</dbReference>
<comment type="similarity">
    <text evidence="1 2">Belongs to the small heat shock protein (HSP20) family.</text>
</comment>
<dbReference type="Pfam" id="PF00011">
    <property type="entry name" value="HSP20"/>
    <property type="match status" value="1"/>
</dbReference>